<dbReference type="Pfam" id="PF08240">
    <property type="entry name" value="ADH_N"/>
    <property type="match status" value="1"/>
</dbReference>
<dbReference type="Proteomes" id="UP000236732">
    <property type="component" value="Unassembled WGS sequence"/>
</dbReference>
<evidence type="ECO:0000313" key="3">
    <source>
        <dbReference type="Proteomes" id="UP000236732"/>
    </source>
</evidence>
<organism evidence="2 3">
    <name type="scientific">Nonomuraea solani</name>
    <dbReference type="NCBI Taxonomy" id="1144553"/>
    <lineage>
        <taxon>Bacteria</taxon>
        <taxon>Bacillati</taxon>
        <taxon>Actinomycetota</taxon>
        <taxon>Actinomycetes</taxon>
        <taxon>Streptosporangiales</taxon>
        <taxon>Streptosporangiaceae</taxon>
        <taxon>Nonomuraea</taxon>
    </lineage>
</organism>
<feature type="domain" description="Enoyl reductase (ER)" evidence="1">
    <location>
        <begin position="10"/>
        <end position="329"/>
    </location>
</feature>
<dbReference type="Gene3D" id="3.40.50.720">
    <property type="entry name" value="NAD(P)-binding Rossmann-like Domain"/>
    <property type="match status" value="1"/>
</dbReference>
<keyword evidence="3" id="KW-1185">Reference proteome</keyword>
<accession>A0A1H6DGV1</accession>
<protein>
    <submittedName>
        <fullName evidence="2">NADPH:quinone reductase</fullName>
    </submittedName>
</protein>
<dbReference type="InterPro" id="IPR011032">
    <property type="entry name" value="GroES-like_sf"/>
</dbReference>
<evidence type="ECO:0000313" key="2">
    <source>
        <dbReference type="EMBL" id="SEG84460.1"/>
    </source>
</evidence>
<dbReference type="InterPro" id="IPR036291">
    <property type="entry name" value="NAD(P)-bd_dom_sf"/>
</dbReference>
<reference evidence="2 3" key="1">
    <citation type="submission" date="2016-10" db="EMBL/GenBank/DDBJ databases">
        <authorList>
            <person name="de Groot N.N."/>
        </authorList>
    </citation>
    <scope>NUCLEOTIDE SEQUENCE [LARGE SCALE GENOMIC DNA]</scope>
    <source>
        <strain evidence="2 3">CGMCC 4.7037</strain>
    </source>
</reference>
<dbReference type="GO" id="GO:0016491">
    <property type="term" value="F:oxidoreductase activity"/>
    <property type="evidence" value="ECO:0007669"/>
    <property type="project" value="InterPro"/>
</dbReference>
<proteinExistence type="predicted"/>
<dbReference type="Pfam" id="PF13602">
    <property type="entry name" value="ADH_zinc_N_2"/>
    <property type="match status" value="1"/>
</dbReference>
<dbReference type="CDD" id="cd05289">
    <property type="entry name" value="MDR_like_2"/>
    <property type="match status" value="1"/>
</dbReference>
<dbReference type="RefSeq" id="WP_103957677.1">
    <property type="nucleotide sequence ID" value="NZ_FNVT01000005.1"/>
</dbReference>
<evidence type="ECO:0000259" key="1">
    <source>
        <dbReference type="SMART" id="SM00829"/>
    </source>
</evidence>
<dbReference type="Gene3D" id="3.90.180.10">
    <property type="entry name" value="Medium-chain alcohol dehydrogenases, catalytic domain"/>
    <property type="match status" value="1"/>
</dbReference>
<dbReference type="InterPro" id="IPR050700">
    <property type="entry name" value="YIM1/Zinc_Alcohol_DH_Fams"/>
</dbReference>
<dbReference type="SMART" id="SM00829">
    <property type="entry name" value="PKS_ER"/>
    <property type="match status" value="1"/>
</dbReference>
<dbReference type="PANTHER" id="PTHR11695">
    <property type="entry name" value="ALCOHOL DEHYDROGENASE RELATED"/>
    <property type="match status" value="1"/>
</dbReference>
<dbReference type="SUPFAM" id="SSF50129">
    <property type="entry name" value="GroES-like"/>
    <property type="match status" value="1"/>
</dbReference>
<gene>
    <name evidence="2" type="ORF">SAMN05444920_105371</name>
</gene>
<dbReference type="InterPro" id="IPR020843">
    <property type="entry name" value="ER"/>
</dbReference>
<dbReference type="PANTHER" id="PTHR11695:SF294">
    <property type="entry name" value="RETICULON-4-INTERACTING PROTEIN 1, MITOCHONDRIAL"/>
    <property type="match status" value="1"/>
</dbReference>
<dbReference type="OrthoDB" id="2665481at2"/>
<name>A0A1H6DGV1_9ACTN</name>
<sequence>MRAIAISAFGADPELVQVPEPVPLPGELLVRMRAAGYNPVDTKIASGAMKDRMSPRFPLIMGQDGAGVVVAVGAEVSRFRPGDEVYGRFTDPARGLGSYAEYGVVAEDGPVAYMPEGMLPEQAAAVPTATGTARDLVEAARLDAGHTVLIVGATGGVGQAAIQLAALRGAHVIATAGSVDEDLVRDLGAAETVDHTSDRMSGQAGGQGAEGRAGVLVADQVRRVRPEGLDAVLDLVDLAGSTGPMEELLRPGGVICSTVHALDPHALAARGLRGVNVINQVTGQMLAELAGLIEAGRLRVRVVDRVPLEGVPEALPGWVAGHAKGKAVIEIGA</sequence>
<dbReference type="AlphaFoldDB" id="A0A1H6DGV1"/>
<dbReference type="EMBL" id="FNVT01000005">
    <property type="protein sequence ID" value="SEG84460.1"/>
    <property type="molecule type" value="Genomic_DNA"/>
</dbReference>
<dbReference type="InterPro" id="IPR013154">
    <property type="entry name" value="ADH-like_N"/>
</dbReference>
<dbReference type="SUPFAM" id="SSF51735">
    <property type="entry name" value="NAD(P)-binding Rossmann-fold domains"/>
    <property type="match status" value="1"/>
</dbReference>